<dbReference type="SUPFAM" id="SSF52172">
    <property type="entry name" value="CheY-like"/>
    <property type="match status" value="1"/>
</dbReference>
<evidence type="ECO:0000256" key="2">
    <source>
        <dbReference type="PROSITE-ProRule" id="PRU00169"/>
    </source>
</evidence>
<keyword evidence="5" id="KW-1185">Reference proteome</keyword>
<dbReference type="SMART" id="SM00448">
    <property type="entry name" value="REC"/>
    <property type="match status" value="1"/>
</dbReference>
<organism evidence="4 5">
    <name type="scientific">Dongia soli</name>
    <dbReference type="NCBI Taxonomy" id="600628"/>
    <lineage>
        <taxon>Bacteria</taxon>
        <taxon>Pseudomonadati</taxon>
        <taxon>Pseudomonadota</taxon>
        <taxon>Alphaproteobacteria</taxon>
        <taxon>Rhodospirillales</taxon>
        <taxon>Dongiaceae</taxon>
        <taxon>Dongia</taxon>
    </lineage>
</organism>
<evidence type="ECO:0000313" key="4">
    <source>
        <dbReference type="EMBL" id="MDY0885312.1"/>
    </source>
</evidence>
<dbReference type="Gene3D" id="3.40.50.2300">
    <property type="match status" value="1"/>
</dbReference>
<accession>A0ABU5EGE1</accession>
<dbReference type="RefSeq" id="WP_320510387.1">
    <property type="nucleotide sequence ID" value="NZ_JAXCLW010000009.1"/>
</dbReference>
<reference evidence="4 5" key="1">
    <citation type="journal article" date="2016" name="Antonie Van Leeuwenhoek">
        <title>Dongia soli sp. nov., isolated from soil from Dokdo, Korea.</title>
        <authorList>
            <person name="Kim D.U."/>
            <person name="Lee H."/>
            <person name="Kim H."/>
            <person name="Kim S.G."/>
            <person name="Ka J.O."/>
        </authorList>
    </citation>
    <scope>NUCLEOTIDE SEQUENCE [LARGE SCALE GENOMIC DNA]</scope>
    <source>
        <strain evidence="4 5">D78</strain>
    </source>
</reference>
<proteinExistence type="predicted"/>
<dbReference type="Proteomes" id="UP001279642">
    <property type="component" value="Unassembled WGS sequence"/>
</dbReference>
<dbReference type="InterPro" id="IPR001789">
    <property type="entry name" value="Sig_transdc_resp-reg_receiver"/>
</dbReference>
<feature type="modified residue" description="4-aspartylphosphate" evidence="2">
    <location>
        <position position="55"/>
    </location>
</feature>
<protein>
    <submittedName>
        <fullName evidence="4">Response regulator</fullName>
    </submittedName>
</protein>
<dbReference type="Pfam" id="PF00072">
    <property type="entry name" value="Response_reg"/>
    <property type="match status" value="1"/>
</dbReference>
<feature type="domain" description="Response regulatory" evidence="3">
    <location>
        <begin position="6"/>
        <end position="120"/>
    </location>
</feature>
<dbReference type="InterPro" id="IPR050595">
    <property type="entry name" value="Bact_response_regulator"/>
</dbReference>
<dbReference type="PANTHER" id="PTHR44591:SF25">
    <property type="entry name" value="CHEMOTAXIS TWO-COMPONENT RESPONSE REGULATOR"/>
    <property type="match status" value="1"/>
</dbReference>
<comment type="caution">
    <text evidence="4">The sequence shown here is derived from an EMBL/GenBank/DDBJ whole genome shotgun (WGS) entry which is preliminary data.</text>
</comment>
<dbReference type="EMBL" id="JAXCLW010000009">
    <property type="protein sequence ID" value="MDY0885312.1"/>
    <property type="molecule type" value="Genomic_DNA"/>
</dbReference>
<dbReference type="PROSITE" id="PS50110">
    <property type="entry name" value="RESPONSE_REGULATORY"/>
    <property type="match status" value="1"/>
</dbReference>
<dbReference type="PANTHER" id="PTHR44591">
    <property type="entry name" value="STRESS RESPONSE REGULATOR PROTEIN 1"/>
    <property type="match status" value="1"/>
</dbReference>
<name>A0ABU5EGE1_9PROT</name>
<keyword evidence="1 2" id="KW-0597">Phosphoprotein</keyword>
<evidence type="ECO:0000259" key="3">
    <source>
        <dbReference type="PROSITE" id="PS50110"/>
    </source>
</evidence>
<evidence type="ECO:0000313" key="5">
    <source>
        <dbReference type="Proteomes" id="UP001279642"/>
    </source>
</evidence>
<sequence length="130" mass="14254">MPERPLISVVDDDQSFGESMRRLLKALDYSAAVFPSAAQFLASAQLTATACLVADIHMPEMTGVELYNHLVESGHSIPTILVTAYLDERSKECMLTRGVQCYLRKPLVEAALIDCLRTAVAHGQACRSSR</sequence>
<dbReference type="InterPro" id="IPR011006">
    <property type="entry name" value="CheY-like_superfamily"/>
</dbReference>
<evidence type="ECO:0000256" key="1">
    <source>
        <dbReference type="ARBA" id="ARBA00022553"/>
    </source>
</evidence>
<gene>
    <name evidence="4" type="ORF">SMD27_20895</name>
</gene>